<protein>
    <submittedName>
        <fullName evidence="2">Uncharacterized protein</fullName>
    </submittedName>
</protein>
<evidence type="ECO:0000256" key="1">
    <source>
        <dbReference type="SAM" id="MobiDB-lite"/>
    </source>
</evidence>
<evidence type="ECO:0000313" key="3">
    <source>
        <dbReference type="Proteomes" id="UP001066276"/>
    </source>
</evidence>
<organism evidence="2 3">
    <name type="scientific">Pleurodeles waltl</name>
    <name type="common">Iberian ribbed newt</name>
    <dbReference type="NCBI Taxonomy" id="8319"/>
    <lineage>
        <taxon>Eukaryota</taxon>
        <taxon>Metazoa</taxon>
        <taxon>Chordata</taxon>
        <taxon>Craniata</taxon>
        <taxon>Vertebrata</taxon>
        <taxon>Euteleostomi</taxon>
        <taxon>Amphibia</taxon>
        <taxon>Batrachia</taxon>
        <taxon>Caudata</taxon>
        <taxon>Salamandroidea</taxon>
        <taxon>Salamandridae</taxon>
        <taxon>Pleurodelinae</taxon>
        <taxon>Pleurodeles</taxon>
    </lineage>
</organism>
<feature type="region of interest" description="Disordered" evidence="1">
    <location>
        <begin position="41"/>
        <end position="96"/>
    </location>
</feature>
<dbReference type="AlphaFoldDB" id="A0AAV7PJM2"/>
<gene>
    <name evidence="2" type="ORF">NDU88_005799</name>
</gene>
<dbReference type="Proteomes" id="UP001066276">
    <property type="component" value="Chromosome 7"/>
</dbReference>
<dbReference type="EMBL" id="JANPWB010000011">
    <property type="protein sequence ID" value="KAJ1127397.1"/>
    <property type="molecule type" value="Genomic_DNA"/>
</dbReference>
<proteinExistence type="predicted"/>
<sequence>MGRARSPLQDVNTEDGAEARSKRLNRGLQMWLIPGRRCRECGEVPPDQQRTSGRRGDEDRWHGRGALPMGRVHSPLQQDANTEEGTEARGKRLSCGLKLQLNPGRRCRGSAEDPPDQQ</sequence>
<keyword evidence="3" id="KW-1185">Reference proteome</keyword>
<name>A0AAV7PJM2_PLEWA</name>
<reference evidence="2" key="1">
    <citation type="journal article" date="2022" name="bioRxiv">
        <title>Sequencing and chromosome-scale assembly of the giantPleurodeles waltlgenome.</title>
        <authorList>
            <person name="Brown T."/>
            <person name="Elewa A."/>
            <person name="Iarovenko S."/>
            <person name="Subramanian E."/>
            <person name="Araus A.J."/>
            <person name="Petzold A."/>
            <person name="Susuki M."/>
            <person name="Suzuki K.-i.T."/>
            <person name="Hayashi T."/>
            <person name="Toyoda A."/>
            <person name="Oliveira C."/>
            <person name="Osipova E."/>
            <person name="Leigh N.D."/>
            <person name="Simon A."/>
            <person name="Yun M.H."/>
        </authorList>
    </citation>
    <scope>NUCLEOTIDE SEQUENCE</scope>
    <source>
        <strain evidence="2">20211129_DDA</strain>
        <tissue evidence="2">Liver</tissue>
    </source>
</reference>
<evidence type="ECO:0000313" key="2">
    <source>
        <dbReference type="EMBL" id="KAJ1127397.1"/>
    </source>
</evidence>
<comment type="caution">
    <text evidence="2">The sequence shown here is derived from an EMBL/GenBank/DDBJ whole genome shotgun (WGS) entry which is preliminary data.</text>
</comment>
<feature type="region of interest" description="Disordered" evidence="1">
    <location>
        <begin position="1"/>
        <end position="26"/>
    </location>
</feature>
<accession>A0AAV7PJM2</accession>